<dbReference type="EMBL" id="BJYY01000004">
    <property type="protein sequence ID" value="GEO33229.1"/>
    <property type="molecule type" value="Genomic_DNA"/>
</dbReference>
<protein>
    <submittedName>
        <fullName evidence="1">Uncharacterized protein</fullName>
    </submittedName>
</protein>
<gene>
    <name evidence="1" type="ORF">CAE01nite_09540</name>
</gene>
<comment type="caution">
    <text evidence="1">The sequence shown here is derived from an EMBL/GenBank/DDBJ whole genome shotgun (WGS) entry which is preliminary data.</text>
</comment>
<dbReference type="Proteomes" id="UP000321181">
    <property type="component" value="Unassembled WGS sequence"/>
</dbReference>
<organism evidence="1 2">
    <name type="scientific">Cellulomonas aerilata</name>
    <dbReference type="NCBI Taxonomy" id="515326"/>
    <lineage>
        <taxon>Bacteria</taxon>
        <taxon>Bacillati</taxon>
        <taxon>Actinomycetota</taxon>
        <taxon>Actinomycetes</taxon>
        <taxon>Micrococcales</taxon>
        <taxon>Cellulomonadaceae</taxon>
        <taxon>Cellulomonas</taxon>
    </lineage>
</organism>
<accession>A0A512D9T6</accession>
<dbReference type="AlphaFoldDB" id="A0A512D9T6"/>
<dbReference type="RefSeq" id="WP_146900738.1">
    <property type="nucleotide sequence ID" value="NZ_BAAARM010000002.1"/>
</dbReference>
<evidence type="ECO:0000313" key="1">
    <source>
        <dbReference type="EMBL" id="GEO33229.1"/>
    </source>
</evidence>
<sequence>MPSTAPDVLPLLARGKHRSPRRGACFMELASYLAGERWSDHPACTHPVLARLARGVNDATSDDARPRLARYIPSVIGLTSADPRWDHEIAVVAACAALPVAAEERQRVLAVGLLACERLLAVADGRDPADLRPAARAALADVPLAARWAERFTREHGLGGSTRDPAPAVVDFAVQALALSAAPDTDARLATVLEQAVAVCRTLAGAQGDPVPDLDGSPWARICPPAVPTPVR</sequence>
<reference evidence="1 2" key="1">
    <citation type="submission" date="2019-07" db="EMBL/GenBank/DDBJ databases">
        <title>Whole genome shotgun sequence of Cellulomonas aerilata NBRC 106308.</title>
        <authorList>
            <person name="Hosoyama A."/>
            <person name="Uohara A."/>
            <person name="Ohji S."/>
            <person name="Ichikawa N."/>
        </authorList>
    </citation>
    <scope>NUCLEOTIDE SEQUENCE [LARGE SCALE GENOMIC DNA]</scope>
    <source>
        <strain evidence="1 2">NBRC 106308</strain>
    </source>
</reference>
<keyword evidence="2" id="KW-1185">Reference proteome</keyword>
<proteinExistence type="predicted"/>
<dbReference type="OrthoDB" id="7264945at2"/>
<name>A0A512D9T6_9CELL</name>
<evidence type="ECO:0000313" key="2">
    <source>
        <dbReference type="Proteomes" id="UP000321181"/>
    </source>
</evidence>